<dbReference type="GO" id="GO:0003735">
    <property type="term" value="F:structural constituent of ribosome"/>
    <property type="evidence" value="ECO:0007669"/>
    <property type="project" value="InterPro"/>
</dbReference>
<dbReference type="OMA" id="RVEPNYT"/>
<dbReference type="Proteomes" id="UP000001396">
    <property type="component" value="Unassembled WGS sequence"/>
</dbReference>
<dbReference type="Pfam" id="PF00276">
    <property type="entry name" value="Ribosomal_L23"/>
    <property type="match status" value="1"/>
</dbReference>
<dbReference type="InterPro" id="IPR012678">
    <property type="entry name" value="Ribosomal_uL23/eL15/eS24_sf"/>
</dbReference>
<dbReference type="RefSeq" id="XP_020429355.1">
    <property type="nucleotide sequence ID" value="XM_020583168.1"/>
</dbReference>
<evidence type="ECO:0000256" key="1">
    <source>
        <dbReference type="ARBA" id="ARBA00006700"/>
    </source>
</evidence>
<evidence type="ECO:0000256" key="4">
    <source>
        <dbReference type="ARBA" id="ARBA00039977"/>
    </source>
</evidence>
<keyword evidence="6" id="KW-1185">Reference proteome</keyword>
<comment type="caution">
    <text evidence="5">The sequence shown here is derived from an EMBL/GenBank/DDBJ whole genome shotgun (WGS) entry which is preliminary data.</text>
</comment>
<keyword evidence="3" id="KW-0687">Ribonucleoprotein</keyword>
<dbReference type="GeneID" id="31367903"/>
<dbReference type="InParanoid" id="D3BML4"/>
<accession>D3BML4</accession>
<dbReference type="AlphaFoldDB" id="D3BML4"/>
<evidence type="ECO:0000256" key="3">
    <source>
        <dbReference type="ARBA" id="ARBA00023274"/>
    </source>
</evidence>
<evidence type="ECO:0000313" key="5">
    <source>
        <dbReference type="EMBL" id="EFA77226.1"/>
    </source>
</evidence>
<dbReference type="InterPro" id="IPR013025">
    <property type="entry name" value="Ribosomal_uL23-like"/>
</dbReference>
<gene>
    <name evidence="5" type="ORF">PPL_12436</name>
</gene>
<keyword evidence="2" id="KW-0689">Ribosomal protein</keyword>
<dbReference type="GO" id="GO:0032543">
    <property type="term" value="P:mitochondrial translation"/>
    <property type="evidence" value="ECO:0007669"/>
    <property type="project" value="TreeGrafter"/>
</dbReference>
<dbReference type="Gene3D" id="3.30.70.330">
    <property type="match status" value="1"/>
</dbReference>
<dbReference type="PANTHER" id="PTHR12059:SF5">
    <property type="entry name" value="LARGE RIBOSOMAL SUBUNIT PROTEIN UL23M"/>
    <property type="match status" value="1"/>
</dbReference>
<dbReference type="FunCoup" id="D3BML4">
    <property type="interactions" value="92"/>
</dbReference>
<comment type="similarity">
    <text evidence="1">Belongs to the universal ribosomal protein uL23 family.</text>
</comment>
<organism evidence="5 6">
    <name type="scientific">Heterostelium pallidum (strain ATCC 26659 / Pp 5 / PN500)</name>
    <name type="common">Cellular slime mold</name>
    <name type="synonym">Polysphondylium pallidum</name>
    <dbReference type="NCBI Taxonomy" id="670386"/>
    <lineage>
        <taxon>Eukaryota</taxon>
        <taxon>Amoebozoa</taxon>
        <taxon>Evosea</taxon>
        <taxon>Eumycetozoa</taxon>
        <taxon>Dictyostelia</taxon>
        <taxon>Acytosteliales</taxon>
        <taxon>Acytosteliaceae</taxon>
        <taxon>Heterostelium</taxon>
    </lineage>
</organism>
<name>D3BML4_HETP5</name>
<sequence length="111" mass="12785">MSSGIKSVANASSKYWNNVYFPNMKLAVTRQTQKTFQQDRKLMFKSDCSVGKIDVKNYLKAVYDVEVHKVNTINVQGRIKRGATKHAYKQSDYKKIIITVDPKQVEPLTRK</sequence>
<protein>
    <recommendedName>
        <fullName evidence="4">Large ribosomal subunit protein uL23m</fullName>
    </recommendedName>
</protein>
<evidence type="ECO:0000256" key="2">
    <source>
        <dbReference type="ARBA" id="ARBA00022980"/>
    </source>
</evidence>
<dbReference type="EMBL" id="ADBJ01000043">
    <property type="protein sequence ID" value="EFA77226.1"/>
    <property type="molecule type" value="Genomic_DNA"/>
</dbReference>
<dbReference type="SUPFAM" id="SSF54189">
    <property type="entry name" value="Ribosomal proteins S24e, L23 and L15e"/>
    <property type="match status" value="1"/>
</dbReference>
<dbReference type="STRING" id="670386.D3BML4"/>
<dbReference type="InterPro" id="IPR012677">
    <property type="entry name" value="Nucleotide-bd_a/b_plait_sf"/>
</dbReference>
<proteinExistence type="inferred from homology"/>
<dbReference type="GO" id="GO:0005762">
    <property type="term" value="C:mitochondrial large ribosomal subunit"/>
    <property type="evidence" value="ECO:0007669"/>
    <property type="project" value="TreeGrafter"/>
</dbReference>
<evidence type="ECO:0000313" key="6">
    <source>
        <dbReference type="Proteomes" id="UP000001396"/>
    </source>
</evidence>
<reference evidence="5 6" key="1">
    <citation type="journal article" date="2011" name="Genome Res.">
        <title>Phylogeny-wide analysis of social amoeba genomes highlights ancient origins for complex intercellular communication.</title>
        <authorList>
            <person name="Heidel A.J."/>
            <person name="Lawal H.M."/>
            <person name="Felder M."/>
            <person name="Schilde C."/>
            <person name="Helps N.R."/>
            <person name="Tunggal B."/>
            <person name="Rivero F."/>
            <person name="John U."/>
            <person name="Schleicher M."/>
            <person name="Eichinger L."/>
            <person name="Platzer M."/>
            <person name="Noegel A.A."/>
            <person name="Schaap P."/>
            <person name="Gloeckner G."/>
        </authorList>
    </citation>
    <scope>NUCLEOTIDE SEQUENCE [LARGE SCALE GENOMIC DNA]</scope>
    <source>
        <strain evidence="6">ATCC 26659 / Pp 5 / PN500</strain>
    </source>
</reference>
<dbReference type="PANTHER" id="PTHR12059">
    <property type="entry name" value="RIBOSOMAL PROTEIN L23-RELATED"/>
    <property type="match status" value="1"/>
</dbReference>